<dbReference type="PANTHER" id="PTHR10314">
    <property type="entry name" value="CYSTATHIONINE BETA-SYNTHASE"/>
    <property type="match status" value="1"/>
</dbReference>
<comment type="catalytic activity">
    <reaction evidence="5">
        <text>O-acetyl-L-serine + hydrogen sulfide = L-cysteine + acetate</text>
        <dbReference type="Rhea" id="RHEA:14829"/>
        <dbReference type="ChEBI" id="CHEBI:29919"/>
        <dbReference type="ChEBI" id="CHEBI:30089"/>
        <dbReference type="ChEBI" id="CHEBI:35235"/>
        <dbReference type="ChEBI" id="CHEBI:58340"/>
        <dbReference type="EC" id="2.5.1.47"/>
    </reaction>
</comment>
<accession>A0A4P9VKV3</accession>
<evidence type="ECO:0000256" key="3">
    <source>
        <dbReference type="ARBA" id="ARBA00012681"/>
    </source>
</evidence>
<keyword evidence="4" id="KW-0663">Pyridoxal phosphate</keyword>
<dbReference type="Proteomes" id="UP000257039">
    <property type="component" value="Unassembled WGS sequence"/>
</dbReference>
<protein>
    <recommendedName>
        <fullName evidence="3">cysteine synthase</fullName>
        <ecNumber evidence="3">2.5.1.47</ecNumber>
    </recommendedName>
</protein>
<dbReference type="InterPro" id="IPR036052">
    <property type="entry name" value="TrpB-like_PALP_sf"/>
</dbReference>
<comment type="pathway">
    <text evidence="2">Amino-acid biosynthesis; L-cysteine biosynthesis; L-cysteine from L-serine: step 2/2.</text>
</comment>
<evidence type="ECO:0000313" key="7">
    <source>
        <dbReference type="EMBL" id="RDH43945.1"/>
    </source>
</evidence>
<evidence type="ECO:0000256" key="5">
    <source>
        <dbReference type="ARBA" id="ARBA00047931"/>
    </source>
</evidence>
<dbReference type="Gene3D" id="3.40.50.1100">
    <property type="match status" value="2"/>
</dbReference>
<reference evidence="7 8" key="1">
    <citation type="submission" date="2017-04" db="EMBL/GenBank/DDBJ databases">
        <title>Draft genome sequence of Zooshikella ganghwensis VG4 isolated from Red Sea sediments.</title>
        <authorList>
            <person name="Rehman Z."/>
            <person name="Alam I."/>
            <person name="Kamau A."/>
            <person name="Bajic V."/>
            <person name="Leiknes T."/>
        </authorList>
    </citation>
    <scope>NUCLEOTIDE SEQUENCE [LARGE SCALE GENOMIC DNA]</scope>
    <source>
        <strain evidence="7 8">VG4</strain>
    </source>
</reference>
<evidence type="ECO:0000259" key="6">
    <source>
        <dbReference type="Pfam" id="PF00291"/>
    </source>
</evidence>
<feature type="domain" description="Tryptophan synthase beta chain-like PALP" evidence="6">
    <location>
        <begin position="31"/>
        <end position="322"/>
    </location>
</feature>
<keyword evidence="8" id="KW-1185">Reference proteome</keyword>
<dbReference type="Pfam" id="PF00291">
    <property type="entry name" value="PALP"/>
    <property type="match status" value="1"/>
</dbReference>
<dbReference type="EMBL" id="NDXW01000001">
    <property type="protein sequence ID" value="RDH43945.1"/>
    <property type="molecule type" value="Genomic_DNA"/>
</dbReference>
<evidence type="ECO:0000313" key="8">
    <source>
        <dbReference type="Proteomes" id="UP000257039"/>
    </source>
</evidence>
<evidence type="ECO:0000256" key="2">
    <source>
        <dbReference type="ARBA" id="ARBA00004962"/>
    </source>
</evidence>
<dbReference type="AlphaFoldDB" id="A0A4P9VKV3"/>
<dbReference type="GO" id="GO:0004124">
    <property type="term" value="F:cysteine synthase activity"/>
    <property type="evidence" value="ECO:0007669"/>
    <property type="project" value="UniProtKB-EC"/>
</dbReference>
<comment type="cofactor">
    <cofactor evidence="1">
        <name>pyridoxal 5'-phosphate</name>
        <dbReference type="ChEBI" id="CHEBI:597326"/>
    </cofactor>
</comment>
<sequence length="344" mass="37400">MDTVNIKSIASTKDCFKGQALNILERFRSLIVGTDLIQVPSRFAEGGQVFAKLENQNYGETIKARAVYAMMAKVVAEKTEAELRNTHILEYTGGTLGVCLAMLCQQLGIKLTLVLLDKTADSLTQQMVNCGANIIKVPAKAGFYQVMETAKALSADPKYTFLYQHENLANQAFHKKQTSVEIIQQLEAKGIKNLKAWCASIGTAGTLMGVGLGLKERWSSCEIYGVTPSELPYGSYSEPNGLPKYLGSGGIGYGIKQRFVRENEHMVKGHFHYSFKQSIDAVKQIYALTGLKVGSSSGANWLAATLLARGLKEHECVVTIFPSGTNSSEWPKVIGSSSTHGETG</sequence>
<dbReference type="RefSeq" id="WP_094787172.1">
    <property type="nucleotide sequence ID" value="NZ_JAEVHG010000005.1"/>
</dbReference>
<comment type="caution">
    <text evidence="7">The sequence shown here is derived from an EMBL/GenBank/DDBJ whole genome shotgun (WGS) entry which is preliminary data.</text>
</comment>
<evidence type="ECO:0000256" key="4">
    <source>
        <dbReference type="ARBA" id="ARBA00022898"/>
    </source>
</evidence>
<evidence type="ECO:0000256" key="1">
    <source>
        <dbReference type="ARBA" id="ARBA00001933"/>
    </source>
</evidence>
<gene>
    <name evidence="7" type="ORF">B9G39_11090</name>
</gene>
<dbReference type="SUPFAM" id="SSF53686">
    <property type="entry name" value="Tryptophan synthase beta subunit-like PLP-dependent enzymes"/>
    <property type="match status" value="1"/>
</dbReference>
<proteinExistence type="predicted"/>
<dbReference type="EC" id="2.5.1.47" evidence="3"/>
<organism evidence="7 8">
    <name type="scientific">Zooshikella ganghwensis</name>
    <dbReference type="NCBI Taxonomy" id="202772"/>
    <lineage>
        <taxon>Bacteria</taxon>
        <taxon>Pseudomonadati</taxon>
        <taxon>Pseudomonadota</taxon>
        <taxon>Gammaproteobacteria</taxon>
        <taxon>Oceanospirillales</taxon>
        <taxon>Zooshikellaceae</taxon>
        <taxon>Zooshikella</taxon>
    </lineage>
</organism>
<dbReference type="InterPro" id="IPR001926">
    <property type="entry name" value="TrpB-like_PALP"/>
</dbReference>
<name>A0A4P9VKV3_9GAMM</name>
<dbReference type="InterPro" id="IPR050214">
    <property type="entry name" value="Cys_Synth/Cystath_Beta-Synth"/>
</dbReference>